<sequence length="257" mass="28105">MSGNLTFPSPPAVYLLLGSLPLLVLSESITRSHTGTALFKMLSSVAFISGPIFLTTTEWSPTQSLITTGLLFSLAGDYFLIPSRSEFHNMDSNPSEEKRISISFQLGVVAFAAAHIAYILAFFQDTQTVSWESFATTFIATMAIAKWLGVIYPPPHASSRSNMLDLTIPGDMKPLVLIYATIISFMFATAVSTTPLDVSTRWQYQRVFGAGMFVASDVYVAKDAFKKTPGKRGWVQSAFGYGLYFWGQMVIAGLVEG</sequence>
<evidence type="ECO:0000256" key="5">
    <source>
        <dbReference type="ARBA" id="ARBA00023136"/>
    </source>
</evidence>
<feature type="transmembrane region" description="Helical" evidence="6">
    <location>
        <begin position="135"/>
        <end position="154"/>
    </location>
</feature>
<feature type="transmembrane region" description="Helical" evidence="6">
    <location>
        <begin position="12"/>
        <end position="30"/>
    </location>
</feature>
<evidence type="ECO:0000256" key="4">
    <source>
        <dbReference type="ARBA" id="ARBA00022989"/>
    </source>
</evidence>
<proteinExistence type="inferred from homology"/>
<dbReference type="Pfam" id="PF07947">
    <property type="entry name" value="YhhN"/>
    <property type="match status" value="1"/>
</dbReference>
<organism evidence="7 8">
    <name type="scientific">Petromyces alliaceus</name>
    <name type="common">Aspergillus alliaceus</name>
    <dbReference type="NCBI Taxonomy" id="209559"/>
    <lineage>
        <taxon>Eukaryota</taxon>
        <taxon>Fungi</taxon>
        <taxon>Dikarya</taxon>
        <taxon>Ascomycota</taxon>
        <taxon>Pezizomycotina</taxon>
        <taxon>Eurotiomycetes</taxon>
        <taxon>Eurotiomycetidae</taxon>
        <taxon>Eurotiales</taxon>
        <taxon>Aspergillaceae</taxon>
        <taxon>Aspergillus</taxon>
        <taxon>Aspergillus subgen. Circumdati</taxon>
    </lineage>
</organism>
<dbReference type="PANTHER" id="PTHR31885:SF6">
    <property type="entry name" value="GH04784P"/>
    <property type="match status" value="1"/>
</dbReference>
<comment type="caution">
    <text evidence="7">The sequence shown here is derived from an EMBL/GenBank/DDBJ whole genome shotgun (WGS) entry which is preliminary data.</text>
</comment>
<keyword evidence="3 6" id="KW-0812">Transmembrane</keyword>
<feature type="transmembrane region" description="Helical" evidence="6">
    <location>
        <begin position="233"/>
        <end position="255"/>
    </location>
</feature>
<dbReference type="GO" id="GO:0016020">
    <property type="term" value="C:membrane"/>
    <property type="evidence" value="ECO:0007669"/>
    <property type="project" value="UniProtKB-SubCell"/>
</dbReference>
<feature type="transmembrane region" description="Helical" evidence="6">
    <location>
        <begin position="175"/>
        <end position="196"/>
    </location>
</feature>
<feature type="transmembrane region" description="Helical" evidence="6">
    <location>
        <begin position="102"/>
        <end position="123"/>
    </location>
</feature>
<reference evidence="7 8" key="1">
    <citation type="submission" date="2019-04" db="EMBL/GenBank/DDBJ databases">
        <title>Aspergillus burnettii sp. nov., novel species from soil in southeast Queensland.</title>
        <authorList>
            <person name="Gilchrist C.L.M."/>
            <person name="Pitt J.I."/>
            <person name="Lange L."/>
            <person name="Lacey H.J."/>
            <person name="Vuong D."/>
            <person name="Midgley D.J."/>
            <person name="Greenfield P."/>
            <person name="Bradbury M."/>
            <person name="Lacey E."/>
            <person name="Busk P.K."/>
            <person name="Pilgaard B."/>
            <person name="Chooi Y.H."/>
            <person name="Piggott A.M."/>
        </authorList>
    </citation>
    <scope>NUCLEOTIDE SEQUENCE [LARGE SCALE GENOMIC DNA]</scope>
    <source>
        <strain evidence="7 8">FRR 5400</strain>
    </source>
</reference>
<evidence type="ECO:0000256" key="6">
    <source>
        <dbReference type="SAM" id="Phobius"/>
    </source>
</evidence>
<dbReference type="AlphaFoldDB" id="A0A8H6E801"/>
<dbReference type="Proteomes" id="UP000541154">
    <property type="component" value="Unassembled WGS sequence"/>
</dbReference>
<evidence type="ECO:0000256" key="2">
    <source>
        <dbReference type="ARBA" id="ARBA00007375"/>
    </source>
</evidence>
<evidence type="ECO:0000313" key="8">
    <source>
        <dbReference type="Proteomes" id="UP000541154"/>
    </source>
</evidence>
<comment type="similarity">
    <text evidence="2">Belongs to the TMEM86 family.</text>
</comment>
<evidence type="ECO:0000313" key="7">
    <source>
        <dbReference type="EMBL" id="KAF5861420.1"/>
    </source>
</evidence>
<name>A0A8H6E801_PETAA</name>
<evidence type="ECO:0000256" key="1">
    <source>
        <dbReference type="ARBA" id="ARBA00004141"/>
    </source>
</evidence>
<dbReference type="GO" id="GO:0016787">
    <property type="term" value="F:hydrolase activity"/>
    <property type="evidence" value="ECO:0007669"/>
    <property type="project" value="TreeGrafter"/>
</dbReference>
<keyword evidence="8" id="KW-1185">Reference proteome</keyword>
<accession>A0A8H6E801</accession>
<keyword evidence="5 6" id="KW-0472">Membrane</keyword>
<gene>
    <name evidence="7" type="ORF">ETB97_000299</name>
</gene>
<dbReference type="EMBL" id="SPNV01000100">
    <property type="protein sequence ID" value="KAF5861420.1"/>
    <property type="molecule type" value="Genomic_DNA"/>
</dbReference>
<dbReference type="PANTHER" id="PTHR31885">
    <property type="entry name" value="GH04784P"/>
    <property type="match status" value="1"/>
</dbReference>
<protein>
    <recommendedName>
        <fullName evidence="9">YhhN-like protein</fullName>
    </recommendedName>
</protein>
<comment type="subcellular location">
    <subcellularLocation>
        <location evidence="1">Membrane</location>
        <topology evidence="1">Multi-pass membrane protein</topology>
    </subcellularLocation>
</comment>
<keyword evidence="4 6" id="KW-1133">Transmembrane helix</keyword>
<evidence type="ECO:0008006" key="9">
    <source>
        <dbReference type="Google" id="ProtNLM"/>
    </source>
</evidence>
<evidence type="ECO:0000256" key="3">
    <source>
        <dbReference type="ARBA" id="ARBA00022692"/>
    </source>
</evidence>
<feature type="transmembrane region" description="Helical" evidence="6">
    <location>
        <begin position="37"/>
        <end position="56"/>
    </location>
</feature>
<dbReference type="InterPro" id="IPR012506">
    <property type="entry name" value="TMEM86B-like"/>
</dbReference>